<dbReference type="Proteomes" id="UP000673691">
    <property type="component" value="Unassembled WGS sequence"/>
</dbReference>
<evidence type="ECO:0000313" key="3">
    <source>
        <dbReference type="Proteomes" id="UP000673691"/>
    </source>
</evidence>
<feature type="region of interest" description="Disordered" evidence="1">
    <location>
        <begin position="164"/>
        <end position="213"/>
    </location>
</feature>
<proteinExistence type="predicted"/>
<gene>
    <name evidence="2" type="ORF">BJ554DRAFT_5750</name>
</gene>
<evidence type="ECO:0000256" key="1">
    <source>
        <dbReference type="SAM" id="MobiDB-lite"/>
    </source>
</evidence>
<feature type="region of interest" description="Disordered" evidence="1">
    <location>
        <begin position="121"/>
        <end position="152"/>
    </location>
</feature>
<comment type="caution">
    <text evidence="2">The sequence shown here is derived from an EMBL/GenBank/DDBJ whole genome shotgun (WGS) entry which is preliminary data.</text>
</comment>
<keyword evidence="3" id="KW-1185">Reference proteome</keyword>
<reference evidence="2 3" key="1">
    <citation type="journal article" name="Sci. Rep.">
        <title>Genome-scale phylogenetic analyses confirm Olpidium as the closest living zoosporic fungus to the non-flagellated, terrestrial fungi.</title>
        <authorList>
            <person name="Chang Y."/>
            <person name="Rochon D."/>
            <person name="Sekimoto S."/>
            <person name="Wang Y."/>
            <person name="Chovatia M."/>
            <person name="Sandor L."/>
            <person name="Salamov A."/>
            <person name="Grigoriev I.V."/>
            <person name="Stajich J.E."/>
            <person name="Spatafora J.W."/>
        </authorList>
    </citation>
    <scope>NUCLEOTIDE SEQUENCE [LARGE SCALE GENOMIC DNA]</scope>
    <source>
        <strain evidence="2">S191</strain>
    </source>
</reference>
<evidence type="ECO:0000313" key="2">
    <source>
        <dbReference type="EMBL" id="KAG5461977.1"/>
    </source>
</evidence>
<feature type="compositionally biased region" description="Pro residues" evidence="1">
    <location>
        <begin position="180"/>
        <end position="191"/>
    </location>
</feature>
<sequence length="213" mass="23085">MHLQDLLFAWVVRLRDVDRVAGCRHDVHADGLRFRSVVGTAGHRVAEGEKPKVGGTDTTAGHLVKKLGNSDEDAPATNRGESPARQTLECYLKLSDGALFRKLNLPENIVLSEPVYGHQGGSGIFGRETPPVGARRNPTISGDSGQQNLPYPRSVKLRITSRHVPTYPDQGHGEVLGNPLPEPQFPHPLQPPSAGLRSIVKQDVPNVNGQNDP</sequence>
<name>A0A8H8DL97_9FUNG</name>
<accession>A0A8H8DL97</accession>
<feature type="compositionally biased region" description="Polar residues" evidence="1">
    <location>
        <begin position="138"/>
        <end position="149"/>
    </location>
</feature>
<dbReference type="AlphaFoldDB" id="A0A8H8DL97"/>
<dbReference type="EMBL" id="JAEFCI010002824">
    <property type="protein sequence ID" value="KAG5461977.1"/>
    <property type="molecule type" value="Genomic_DNA"/>
</dbReference>
<protein>
    <submittedName>
        <fullName evidence="2">Uncharacterized protein</fullName>
    </submittedName>
</protein>
<organism evidence="2 3">
    <name type="scientific">Olpidium bornovanus</name>
    <dbReference type="NCBI Taxonomy" id="278681"/>
    <lineage>
        <taxon>Eukaryota</taxon>
        <taxon>Fungi</taxon>
        <taxon>Fungi incertae sedis</taxon>
        <taxon>Olpidiomycota</taxon>
        <taxon>Olpidiomycotina</taxon>
        <taxon>Olpidiomycetes</taxon>
        <taxon>Olpidiales</taxon>
        <taxon>Olpidiaceae</taxon>
        <taxon>Olpidium</taxon>
    </lineage>
</organism>